<dbReference type="PANTHER" id="PTHR43820">
    <property type="entry name" value="HIGH-AFFINITY BRANCHED-CHAIN AMINO ACID TRANSPORT ATP-BINDING PROTEIN LIVF"/>
    <property type="match status" value="1"/>
</dbReference>
<dbReference type="GO" id="GO:0005524">
    <property type="term" value="F:ATP binding"/>
    <property type="evidence" value="ECO:0007669"/>
    <property type="project" value="UniProtKB-KW"/>
</dbReference>
<keyword evidence="4 7" id="KW-0067">ATP-binding</keyword>
<evidence type="ECO:0000313" key="7">
    <source>
        <dbReference type="EMBL" id="EFQ23860.1"/>
    </source>
</evidence>
<dbReference type="AlphaFoldDB" id="E3D0N9"/>
<dbReference type="RefSeq" id="WP_006301064.1">
    <property type="nucleotide sequence ID" value="NZ_CM001022.1"/>
</dbReference>
<dbReference type="InterPro" id="IPR003439">
    <property type="entry name" value="ABC_transporter-like_ATP-bd"/>
</dbReference>
<dbReference type="Pfam" id="PF00005">
    <property type="entry name" value="ABC_tran"/>
    <property type="match status" value="1"/>
</dbReference>
<dbReference type="Proteomes" id="UP000005096">
    <property type="component" value="Chromosome"/>
</dbReference>
<name>E3D0N9_9BACT</name>
<dbReference type="SUPFAM" id="SSF52540">
    <property type="entry name" value="P-loop containing nucleoside triphosphate hydrolases"/>
    <property type="match status" value="1"/>
</dbReference>
<keyword evidence="8" id="KW-1185">Reference proteome</keyword>
<evidence type="ECO:0000256" key="4">
    <source>
        <dbReference type="ARBA" id="ARBA00022840"/>
    </source>
</evidence>
<dbReference type="Gene3D" id="3.40.50.300">
    <property type="entry name" value="P-loop containing nucleotide triphosphate hydrolases"/>
    <property type="match status" value="1"/>
</dbReference>
<dbReference type="PaxDb" id="584708-Apau_1441"/>
<dbReference type="HOGENOM" id="CLU_000604_1_2_0"/>
<dbReference type="GO" id="GO:0016887">
    <property type="term" value="F:ATP hydrolysis activity"/>
    <property type="evidence" value="ECO:0007669"/>
    <property type="project" value="InterPro"/>
</dbReference>
<protein>
    <submittedName>
        <fullName evidence="7">Amino acid/amide ABC transporter ATP-binding protein 2, HAAT family</fullName>
    </submittedName>
</protein>
<keyword evidence="5" id="KW-0029">Amino-acid transport</keyword>
<evidence type="ECO:0000256" key="1">
    <source>
        <dbReference type="ARBA" id="ARBA00005417"/>
    </source>
</evidence>
<comment type="similarity">
    <text evidence="1">Belongs to the ABC transporter superfamily.</text>
</comment>
<reference evidence="7 8" key="1">
    <citation type="journal article" date="2010" name="Stand. Genomic Sci.">
        <title>Non-contiguous finished genome sequence of Aminomonas paucivorans type strain (GLU-3).</title>
        <authorList>
            <person name="Pitluck S."/>
            <person name="Yasawong M."/>
            <person name="Held B."/>
            <person name="Lapidus A."/>
            <person name="Nolan M."/>
            <person name="Copeland A."/>
            <person name="Lucas S."/>
            <person name="Del Rio T.G."/>
            <person name="Tice H."/>
            <person name="Cheng J.F."/>
            <person name="Chertkov O."/>
            <person name="Goodwin L."/>
            <person name="Tapia R."/>
            <person name="Han C."/>
            <person name="Liolios K."/>
            <person name="Ivanova N."/>
            <person name="Mavromatis K."/>
            <person name="Ovchinnikova G."/>
            <person name="Pati A."/>
            <person name="Chen A."/>
            <person name="Palaniappan K."/>
            <person name="Land M."/>
            <person name="Hauser L."/>
            <person name="Chang Y.J."/>
            <person name="Jeffries C.D."/>
            <person name="Pukall R."/>
            <person name="Spring S."/>
            <person name="Rohde M."/>
            <person name="Sikorski J."/>
            <person name="Goker M."/>
            <person name="Woyke T."/>
            <person name="Bristow J."/>
            <person name="Eisen J.A."/>
            <person name="Markowitz V."/>
            <person name="Hugenholtz P."/>
            <person name="Kyrpides N.C."/>
            <person name="Klenk H.P."/>
        </authorList>
    </citation>
    <scope>NUCLEOTIDE SEQUENCE [LARGE SCALE GENOMIC DNA]</scope>
    <source>
        <strain evidence="7 8">DSM 12260</strain>
    </source>
</reference>
<dbReference type="GO" id="GO:0015658">
    <property type="term" value="F:branched-chain amino acid transmembrane transporter activity"/>
    <property type="evidence" value="ECO:0007669"/>
    <property type="project" value="TreeGrafter"/>
</dbReference>
<dbReference type="CDD" id="cd03224">
    <property type="entry name" value="ABC_TM1139_LivF_branched"/>
    <property type="match status" value="1"/>
</dbReference>
<dbReference type="InterPro" id="IPR027417">
    <property type="entry name" value="P-loop_NTPase"/>
</dbReference>
<sequence length="236" mass="26005">MLLEVQDLVVSYGEVEAVHGVSFRVEEGELVSIIGANGAGKSSILRTLMGLQAPTSGAVRFLGEDVTGEPAHIRARRGIRMVPERARVFPQLTVKENLLMGVYGLRKALPYEERLRWLYGLFPILEERGGQFASTLSGGEQQQLAIARALVSNPKLLLVDEVSMGLMPKLVDQVFSVLQQLNREQGLSILLVEQNALASLQISRRAYILETGRLALEGEARSLLEDPRVREAYLGL</sequence>
<dbReference type="GO" id="GO:0015807">
    <property type="term" value="P:L-amino acid transport"/>
    <property type="evidence" value="ECO:0007669"/>
    <property type="project" value="TreeGrafter"/>
</dbReference>
<dbReference type="InterPro" id="IPR052156">
    <property type="entry name" value="BCAA_Transport_ATP-bd_LivF"/>
</dbReference>
<proteinExistence type="inferred from homology"/>
<evidence type="ECO:0000313" key="8">
    <source>
        <dbReference type="Proteomes" id="UP000005096"/>
    </source>
</evidence>
<keyword evidence="3" id="KW-0547">Nucleotide-binding</keyword>
<feature type="domain" description="ABC transporter" evidence="6">
    <location>
        <begin position="3"/>
        <end position="236"/>
    </location>
</feature>
<dbReference type="SMART" id="SM00382">
    <property type="entry name" value="AAA"/>
    <property type="match status" value="1"/>
</dbReference>
<dbReference type="InterPro" id="IPR003593">
    <property type="entry name" value="AAA+_ATPase"/>
</dbReference>
<dbReference type="PANTHER" id="PTHR43820:SF4">
    <property type="entry name" value="HIGH-AFFINITY BRANCHED-CHAIN AMINO ACID TRANSPORT ATP-BINDING PROTEIN LIVF"/>
    <property type="match status" value="1"/>
</dbReference>
<dbReference type="EMBL" id="CM001022">
    <property type="protein sequence ID" value="EFQ23860.1"/>
    <property type="molecule type" value="Genomic_DNA"/>
</dbReference>
<dbReference type="OrthoDB" id="2715at2"/>
<dbReference type="PROSITE" id="PS50893">
    <property type="entry name" value="ABC_TRANSPORTER_2"/>
    <property type="match status" value="1"/>
</dbReference>
<keyword evidence="2" id="KW-0813">Transport</keyword>
<evidence type="ECO:0000256" key="2">
    <source>
        <dbReference type="ARBA" id="ARBA00022448"/>
    </source>
</evidence>
<evidence type="ECO:0000256" key="3">
    <source>
        <dbReference type="ARBA" id="ARBA00022741"/>
    </source>
</evidence>
<evidence type="ECO:0000256" key="5">
    <source>
        <dbReference type="ARBA" id="ARBA00022970"/>
    </source>
</evidence>
<evidence type="ECO:0000259" key="6">
    <source>
        <dbReference type="PROSITE" id="PS50893"/>
    </source>
</evidence>
<gene>
    <name evidence="7" type="ORF">Apau_1441</name>
</gene>
<organism evidence="7 8">
    <name type="scientific">Aminomonas paucivorans DSM 12260</name>
    <dbReference type="NCBI Taxonomy" id="584708"/>
    <lineage>
        <taxon>Bacteria</taxon>
        <taxon>Thermotogati</taxon>
        <taxon>Synergistota</taxon>
        <taxon>Synergistia</taxon>
        <taxon>Synergistales</taxon>
        <taxon>Synergistaceae</taxon>
        <taxon>Aminomonas</taxon>
    </lineage>
</organism>
<dbReference type="eggNOG" id="COG0410">
    <property type="taxonomic scope" value="Bacteria"/>
</dbReference>
<dbReference type="STRING" id="584708.Apau_1441"/>
<accession>E3D0N9</accession>